<feature type="region of interest" description="Disordered" evidence="1">
    <location>
        <begin position="1"/>
        <end position="83"/>
    </location>
</feature>
<name>A0A4Z2FCE9_9TELE</name>
<comment type="caution">
    <text evidence="2">The sequence shown here is derived from an EMBL/GenBank/DDBJ whole genome shotgun (WGS) entry which is preliminary data.</text>
</comment>
<dbReference type="EMBL" id="SRLO01001332">
    <property type="protein sequence ID" value="TNN38848.1"/>
    <property type="molecule type" value="Genomic_DNA"/>
</dbReference>
<keyword evidence="3" id="KW-1185">Reference proteome</keyword>
<accession>A0A4Z2FCE9</accession>
<dbReference type="Proteomes" id="UP000314294">
    <property type="component" value="Unassembled WGS sequence"/>
</dbReference>
<evidence type="ECO:0000313" key="2">
    <source>
        <dbReference type="EMBL" id="TNN38848.1"/>
    </source>
</evidence>
<reference evidence="2 3" key="1">
    <citation type="submission" date="2019-03" db="EMBL/GenBank/DDBJ databases">
        <title>First draft genome of Liparis tanakae, snailfish: a comprehensive survey of snailfish specific genes.</title>
        <authorList>
            <person name="Kim W."/>
            <person name="Song I."/>
            <person name="Jeong J.-H."/>
            <person name="Kim D."/>
            <person name="Kim S."/>
            <person name="Ryu S."/>
            <person name="Song J.Y."/>
            <person name="Lee S.K."/>
        </authorList>
    </citation>
    <scope>NUCLEOTIDE SEQUENCE [LARGE SCALE GENOMIC DNA]</scope>
    <source>
        <tissue evidence="2">Muscle</tissue>
    </source>
</reference>
<organism evidence="2 3">
    <name type="scientific">Liparis tanakae</name>
    <name type="common">Tanaka's snailfish</name>
    <dbReference type="NCBI Taxonomy" id="230148"/>
    <lineage>
        <taxon>Eukaryota</taxon>
        <taxon>Metazoa</taxon>
        <taxon>Chordata</taxon>
        <taxon>Craniata</taxon>
        <taxon>Vertebrata</taxon>
        <taxon>Euteleostomi</taxon>
        <taxon>Actinopterygii</taxon>
        <taxon>Neopterygii</taxon>
        <taxon>Teleostei</taxon>
        <taxon>Neoteleostei</taxon>
        <taxon>Acanthomorphata</taxon>
        <taxon>Eupercaria</taxon>
        <taxon>Perciformes</taxon>
        <taxon>Cottioidei</taxon>
        <taxon>Cottales</taxon>
        <taxon>Liparidae</taxon>
        <taxon>Liparis</taxon>
    </lineage>
</organism>
<sequence length="133" mass="13939">MLLMASRGWSEDTGPGTGRETGHDPGTGDTGHDTGTGDTGHDTGTGETGHDPGTGQETGDHQGTGTNSSHVSGHEDGGHGGGPITTLPIVSWKWHHVSTPYLVALWILVSWLCKIGFVKYCDVGMRTVRIHVV</sequence>
<evidence type="ECO:0000313" key="3">
    <source>
        <dbReference type="Proteomes" id="UP000314294"/>
    </source>
</evidence>
<dbReference type="OrthoDB" id="8958202at2759"/>
<dbReference type="AlphaFoldDB" id="A0A4Z2FCE9"/>
<protein>
    <submittedName>
        <fullName evidence="2">Sodium/hydrogen exchanger 3</fullName>
    </submittedName>
</protein>
<evidence type="ECO:0000256" key="1">
    <source>
        <dbReference type="SAM" id="MobiDB-lite"/>
    </source>
</evidence>
<proteinExistence type="predicted"/>
<gene>
    <name evidence="2" type="primary">slc9a3</name>
    <name evidence="2" type="ORF">EYF80_050990</name>
</gene>